<keyword evidence="4" id="KW-1185">Reference proteome</keyword>
<gene>
    <name evidence="3" type="ORF">AAG570_009693</name>
</gene>
<dbReference type="EMBL" id="JBFDAA010000004">
    <property type="protein sequence ID" value="KAL1137998.1"/>
    <property type="molecule type" value="Genomic_DNA"/>
</dbReference>
<proteinExistence type="predicted"/>
<accession>A0ABD0Z6Y7</accession>
<feature type="region of interest" description="Disordered" evidence="1">
    <location>
        <begin position="107"/>
        <end position="148"/>
    </location>
</feature>
<feature type="signal peptide" evidence="2">
    <location>
        <begin position="1"/>
        <end position="16"/>
    </location>
</feature>
<sequence>MLRLIAIFYGAGMVVANFTRFVASEHKTADNGFSYDNLPYNNNTELYCDYPHSLKAEDGVQAPKHVLLEQEAEDINRIYKEAVRQRKALSRTSSNIILNSIHQHRRGHPHYAPRLQPPPQPPPTHAEGADLSPTALSSDPASRNSSAGSSYLPLIKPAEINSNGVYRLFMYNGVVVASDMIQKFKALYPYL</sequence>
<evidence type="ECO:0000256" key="2">
    <source>
        <dbReference type="SAM" id="SignalP"/>
    </source>
</evidence>
<feature type="compositionally biased region" description="Pro residues" evidence="1">
    <location>
        <begin position="115"/>
        <end position="124"/>
    </location>
</feature>
<keyword evidence="2" id="KW-0732">Signal</keyword>
<dbReference type="AlphaFoldDB" id="A0ABD0Z6Y7"/>
<organism evidence="3 4">
    <name type="scientific">Ranatra chinensis</name>
    <dbReference type="NCBI Taxonomy" id="642074"/>
    <lineage>
        <taxon>Eukaryota</taxon>
        <taxon>Metazoa</taxon>
        <taxon>Ecdysozoa</taxon>
        <taxon>Arthropoda</taxon>
        <taxon>Hexapoda</taxon>
        <taxon>Insecta</taxon>
        <taxon>Pterygota</taxon>
        <taxon>Neoptera</taxon>
        <taxon>Paraneoptera</taxon>
        <taxon>Hemiptera</taxon>
        <taxon>Heteroptera</taxon>
        <taxon>Panheteroptera</taxon>
        <taxon>Nepomorpha</taxon>
        <taxon>Nepidae</taxon>
        <taxon>Ranatrinae</taxon>
        <taxon>Ranatra</taxon>
    </lineage>
</organism>
<comment type="caution">
    <text evidence="3">The sequence shown here is derived from an EMBL/GenBank/DDBJ whole genome shotgun (WGS) entry which is preliminary data.</text>
</comment>
<reference evidence="3 4" key="1">
    <citation type="submission" date="2024-07" db="EMBL/GenBank/DDBJ databases">
        <title>Chromosome-level genome assembly of the water stick insect Ranatra chinensis (Heteroptera: Nepidae).</title>
        <authorList>
            <person name="Liu X."/>
        </authorList>
    </citation>
    <scope>NUCLEOTIDE SEQUENCE [LARGE SCALE GENOMIC DNA]</scope>
    <source>
        <strain evidence="3">Cailab_2021Rc</strain>
        <tissue evidence="3">Muscle</tissue>
    </source>
</reference>
<protein>
    <submittedName>
        <fullName evidence="3">Uncharacterized protein</fullName>
    </submittedName>
</protein>
<evidence type="ECO:0000313" key="4">
    <source>
        <dbReference type="Proteomes" id="UP001558652"/>
    </source>
</evidence>
<evidence type="ECO:0000256" key="1">
    <source>
        <dbReference type="SAM" id="MobiDB-lite"/>
    </source>
</evidence>
<evidence type="ECO:0000313" key="3">
    <source>
        <dbReference type="EMBL" id="KAL1137998.1"/>
    </source>
</evidence>
<feature type="chain" id="PRO_5044848961" evidence="2">
    <location>
        <begin position="17"/>
        <end position="191"/>
    </location>
</feature>
<feature type="compositionally biased region" description="Polar residues" evidence="1">
    <location>
        <begin position="134"/>
        <end position="148"/>
    </location>
</feature>
<dbReference type="Proteomes" id="UP001558652">
    <property type="component" value="Unassembled WGS sequence"/>
</dbReference>
<name>A0ABD0Z6Y7_9HEMI</name>